<sequence>MKMNKKLVVLTSLLTLLPVLIGCFLWSRLPETVATHFSLSGKADGFSNRLFTMFGLPFFLSTICQVYQRF</sequence>
<gene>
    <name evidence="3" type="ORF">SRA_03821</name>
</gene>
<keyword evidence="1" id="KW-0472">Membrane</keyword>
<dbReference type="Proteomes" id="UP000007815">
    <property type="component" value="Unassembled WGS sequence"/>
</dbReference>
<evidence type="ECO:0000313" key="3">
    <source>
        <dbReference type="EMBL" id="EJN93632.1"/>
    </source>
</evidence>
<name>A0ABP2QZA6_STRRT</name>
<dbReference type="EMBL" id="AJTZ01000005">
    <property type="protein sequence ID" value="EJN93632.1"/>
    <property type="molecule type" value="Genomic_DNA"/>
</dbReference>
<dbReference type="PROSITE" id="PS51257">
    <property type="entry name" value="PROKAR_LIPOPROTEIN"/>
    <property type="match status" value="1"/>
</dbReference>
<proteinExistence type="predicted"/>
<protein>
    <submittedName>
        <fullName evidence="3">Hemolysis inducing protein</fullName>
    </submittedName>
</protein>
<keyword evidence="4" id="KW-1185">Reference proteome</keyword>
<feature type="transmembrane region" description="Helical" evidence="1">
    <location>
        <begin position="46"/>
        <end position="67"/>
    </location>
</feature>
<dbReference type="Pfam" id="PF07853">
    <property type="entry name" value="DUF1648"/>
    <property type="match status" value="1"/>
</dbReference>
<evidence type="ECO:0000313" key="4">
    <source>
        <dbReference type="Proteomes" id="UP000007815"/>
    </source>
</evidence>
<comment type="caution">
    <text evidence="3">The sequence shown here is derived from an EMBL/GenBank/DDBJ whole genome shotgun (WGS) entry which is preliminary data.</text>
</comment>
<dbReference type="InterPro" id="IPR012867">
    <property type="entry name" value="DUF1648"/>
</dbReference>
<keyword evidence="1" id="KW-1133">Transmembrane helix</keyword>
<organism evidence="3 4">
    <name type="scientific">Streptococcus ratti FA-1 = DSM 20564</name>
    <dbReference type="NCBI Taxonomy" id="699248"/>
    <lineage>
        <taxon>Bacteria</taxon>
        <taxon>Bacillati</taxon>
        <taxon>Bacillota</taxon>
        <taxon>Bacilli</taxon>
        <taxon>Lactobacillales</taxon>
        <taxon>Streptococcaceae</taxon>
        <taxon>Streptococcus</taxon>
    </lineage>
</organism>
<feature type="domain" description="DUF1648" evidence="2">
    <location>
        <begin position="13"/>
        <end position="59"/>
    </location>
</feature>
<keyword evidence="1" id="KW-0812">Transmembrane</keyword>
<accession>A0ABP2QZA6</accession>
<evidence type="ECO:0000259" key="2">
    <source>
        <dbReference type="Pfam" id="PF07853"/>
    </source>
</evidence>
<evidence type="ECO:0000256" key="1">
    <source>
        <dbReference type="SAM" id="Phobius"/>
    </source>
</evidence>
<reference evidence="3 4" key="1">
    <citation type="submission" date="2009-12" db="EMBL/GenBank/DDBJ databases">
        <authorList>
            <person name="Lefebure T."/>
            <person name="Cornejo O.E."/>
            <person name="Pavinski Bitar P.D."/>
            <person name="Lang P."/>
            <person name="Stanhope M.J."/>
        </authorList>
    </citation>
    <scope>NUCLEOTIDE SEQUENCE [LARGE SCALE GENOMIC DNA]</scope>
    <source>
        <strain evidence="3 4">FA-1</strain>
    </source>
</reference>